<dbReference type="SUPFAM" id="SSF55347">
    <property type="entry name" value="Glyceraldehyde-3-phosphate dehydrogenase-like, C-terminal domain"/>
    <property type="match status" value="1"/>
</dbReference>
<organism evidence="4 5">
    <name type="scientific">Kribbella orskensis</name>
    <dbReference type="NCBI Taxonomy" id="2512216"/>
    <lineage>
        <taxon>Bacteria</taxon>
        <taxon>Bacillati</taxon>
        <taxon>Actinomycetota</taxon>
        <taxon>Actinomycetes</taxon>
        <taxon>Propionibacteriales</taxon>
        <taxon>Kribbellaceae</taxon>
        <taxon>Kribbella</taxon>
    </lineage>
</organism>
<dbReference type="Gene3D" id="3.40.50.720">
    <property type="entry name" value="NAD(P)-binding Rossmann-like Domain"/>
    <property type="match status" value="1"/>
</dbReference>
<feature type="domain" description="Gfo/Idh/MocA-like oxidoreductase N-terminal" evidence="2">
    <location>
        <begin position="6"/>
        <end position="126"/>
    </location>
</feature>
<proteinExistence type="predicted"/>
<dbReference type="Gene3D" id="3.30.360.10">
    <property type="entry name" value="Dihydrodipicolinate Reductase, domain 2"/>
    <property type="match status" value="1"/>
</dbReference>
<evidence type="ECO:0000313" key="5">
    <source>
        <dbReference type="Proteomes" id="UP000295818"/>
    </source>
</evidence>
<dbReference type="InterPro" id="IPR055170">
    <property type="entry name" value="GFO_IDH_MocA-like_dom"/>
</dbReference>
<dbReference type="Proteomes" id="UP000295818">
    <property type="component" value="Unassembled WGS sequence"/>
</dbReference>
<protein>
    <submittedName>
        <fullName evidence="4">Dehydrogenase</fullName>
    </submittedName>
</protein>
<keyword evidence="5" id="KW-1185">Reference proteome</keyword>
<evidence type="ECO:0000259" key="3">
    <source>
        <dbReference type="Pfam" id="PF22725"/>
    </source>
</evidence>
<dbReference type="SUPFAM" id="SSF51735">
    <property type="entry name" value="NAD(P)-binding Rossmann-fold domains"/>
    <property type="match status" value="1"/>
</dbReference>
<dbReference type="Pfam" id="PF01408">
    <property type="entry name" value="GFO_IDH_MocA"/>
    <property type="match status" value="1"/>
</dbReference>
<dbReference type="InterPro" id="IPR036291">
    <property type="entry name" value="NAD(P)-bd_dom_sf"/>
</dbReference>
<sequence length="321" mass="34003">MTSAPIRLGIVGLGAMGRRMLAEAVTHPDFTLTHAVDLNPAAVAAAWNTVESGVSFSTKVEDVIGADSVDAIYVATPPATHAALVVPALEAGQAVFCEKPLAVSAADGEAMVAAAQASGRAAAVNFSLSNQPATQYLEQAIADGRAGDVLAVEIRLAFAEWPRKFQAEATWLARRAQGGFLREVFSHFAYLTDRLLGPLDPIHVAMDHHDPTSAETTAYGLLRAGKIPVHLTGIAGAAGPTTYEWTLRGTKQSYRLTNWTALSVAHGNSWASLDLPAPAPESTRLSLFAQAIHGHPTPDLATFPTAHRVRHLVESFHQGVR</sequence>
<feature type="domain" description="GFO/IDH/MocA-like oxidoreductase" evidence="3">
    <location>
        <begin position="135"/>
        <end position="254"/>
    </location>
</feature>
<keyword evidence="1" id="KW-0560">Oxidoreductase</keyword>
<name>A0ABY2BBN1_9ACTN</name>
<dbReference type="EMBL" id="SLWM01000019">
    <property type="protein sequence ID" value="TCO15009.1"/>
    <property type="molecule type" value="Genomic_DNA"/>
</dbReference>
<comment type="caution">
    <text evidence="4">The sequence shown here is derived from an EMBL/GenBank/DDBJ whole genome shotgun (WGS) entry which is preliminary data.</text>
</comment>
<evidence type="ECO:0000313" key="4">
    <source>
        <dbReference type="EMBL" id="TCO15009.1"/>
    </source>
</evidence>
<gene>
    <name evidence="4" type="ORF">EV644_119122</name>
</gene>
<dbReference type="RefSeq" id="WP_132193715.1">
    <property type="nucleotide sequence ID" value="NZ_SLWM01000019.1"/>
</dbReference>
<dbReference type="PANTHER" id="PTHR43818">
    <property type="entry name" value="BCDNA.GH03377"/>
    <property type="match status" value="1"/>
</dbReference>
<reference evidence="4 5" key="1">
    <citation type="journal article" date="2015" name="Stand. Genomic Sci.">
        <title>Genomic Encyclopedia of Bacterial and Archaeal Type Strains, Phase III: the genomes of soil and plant-associated and newly described type strains.</title>
        <authorList>
            <person name="Whitman W.B."/>
            <person name="Woyke T."/>
            <person name="Klenk H.P."/>
            <person name="Zhou Y."/>
            <person name="Lilburn T.G."/>
            <person name="Beck B.J."/>
            <person name="De Vos P."/>
            <person name="Vandamme P."/>
            <person name="Eisen J.A."/>
            <person name="Garrity G."/>
            <person name="Hugenholtz P."/>
            <person name="Kyrpides N.C."/>
        </authorList>
    </citation>
    <scope>NUCLEOTIDE SEQUENCE [LARGE SCALE GENOMIC DNA]</scope>
    <source>
        <strain evidence="4 5">VKM Ac-2538</strain>
    </source>
</reference>
<dbReference type="InterPro" id="IPR000683">
    <property type="entry name" value="Gfo/Idh/MocA-like_OxRdtase_N"/>
</dbReference>
<dbReference type="InterPro" id="IPR050463">
    <property type="entry name" value="Gfo/Idh/MocA_oxidrdct_glycsds"/>
</dbReference>
<dbReference type="PANTHER" id="PTHR43818:SF11">
    <property type="entry name" value="BCDNA.GH03377"/>
    <property type="match status" value="1"/>
</dbReference>
<accession>A0ABY2BBN1</accession>
<dbReference type="Pfam" id="PF22725">
    <property type="entry name" value="GFO_IDH_MocA_C3"/>
    <property type="match status" value="1"/>
</dbReference>
<evidence type="ECO:0000256" key="1">
    <source>
        <dbReference type="ARBA" id="ARBA00023002"/>
    </source>
</evidence>
<evidence type="ECO:0000259" key="2">
    <source>
        <dbReference type="Pfam" id="PF01408"/>
    </source>
</evidence>